<evidence type="ECO:0000313" key="3">
    <source>
        <dbReference type="Proteomes" id="UP000255165"/>
    </source>
</evidence>
<dbReference type="InterPro" id="IPR036412">
    <property type="entry name" value="HAD-like_sf"/>
</dbReference>
<dbReference type="Gene3D" id="1.10.286.50">
    <property type="match status" value="1"/>
</dbReference>
<dbReference type="SUPFAM" id="SSF56784">
    <property type="entry name" value="HAD-like"/>
    <property type="match status" value="1"/>
</dbReference>
<keyword evidence="3" id="KW-1185">Reference proteome</keyword>
<dbReference type="Proteomes" id="UP000255165">
    <property type="component" value="Unassembled WGS sequence"/>
</dbReference>
<organism evidence="2 3">
    <name type="scientific">Cupriavidus lacunae</name>
    <dbReference type="NCBI Taxonomy" id="2666307"/>
    <lineage>
        <taxon>Bacteria</taxon>
        <taxon>Pseudomonadati</taxon>
        <taxon>Pseudomonadota</taxon>
        <taxon>Betaproteobacteria</taxon>
        <taxon>Burkholderiales</taxon>
        <taxon>Burkholderiaceae</taxon>
        <taxon>Cupriavidus</taxon>
    </lineage>
</organism>
<evidence type="ECO:0000313" key="2">
    <source>
        <dbReference type="EMBL" id="RDK05700.1"/>
    </source>
</evidence>
<name>A0A370NJD6_9BURK</name>
<accession>A0A370NJD6</accession>
<dbReference type="InterPro" id="IPR023214">
    <property type="entry name" value="HAD_sf"/>
</dbReference>
<dbReference type="GO" id="GO:0016787">
    <property type="term" value="F:hydrolase activity"/>
    <property type="evidence" value="ECO:0007669"/>
    <property type="project" value="UniProtKB-KW"/>
</dbReference>
<dbReference type="AlphaFoldDB" id="A0A370NJD6"/>
<feature type="region of interest" description="Disordered" evidence="1">
    <location>
        <begin position="230"/>
        <end position="249"/>
    </location>
</feature>
<protein>
    <submittedName>
        <fullName evidence="2">HAD family hydrolase</fullName>
    </submittedName>
</protein>
<dbReference type="RefSeq" id="WP_115215846.1">
    <property type="nucleotide sequence ID" value="NZ_QKWJ01000086.1"/>
</dbReference>
<reference evidence="3" key="1">
    <citation type="submission" date="2018-06" db="EMBL/GenBank/DDBJ databases">
        <authorList>
            <person name="Feng T."/>
            <person name="Jeon C.O."/>
        </authorList>
    </citation>
    <scope>NUCLEOTIDE SEQUENCE [LARGE SCALE GENOMIC DNA]</scope>
    <source>
        <strain evidence="3">S23</strain>
    </source>
</reference>
<keyword evidence="2" id="KW-0378">Hydrolase</keyword>
<proteinExistence type="predicted"/>
<gene>
    <name evidence="2" type="ORF">DN412_35565</name>
</gene>
<evidence type="ECO:0000256" key="1">
    <source>
        <dbReference type="SAM" id="MobiDB-lite"/>
    </source>
</evidence>
<dbReference type="EMBL" id="QKWJ01000086">
    <property type="protein sequence ID" value="RDK05700.1"/>
    <property type="molecule type" value="Genomic_DNA"/>
</dbReference>
<comment type="caution">
    <text evidence="2">The sequence shown here is derived from an EMBL/GenBank/DDBJ whole genome shotgun (WGS) entry which is preliminary data.</text>
</comment>
<sequence>MTSQVNPVFLLDCDNTLFDNDRLHNDLQAELDYIFGTAGRDRYWQIFEALRTELGYADYLGAVQRLRFEAANDMGVLRLSAFLLDYPFAARLYPAALEVVAHLDAWGSTVLLTDGDVVFQPRKLKRSGLWQAVGGRVLIYVHKETMLNDIEQRHPAQHYVLVDDKPRILAAMKRAWKDRLTTIFPRQGHYANDRHAPDALDATPAPDLTIERIGDLLHYRLPALQDAARAGPARAAPAKGESCGGRDHA</sequence>
<dbReference type="Gene3D" id="3.40.50.1000">
    <property type="entry name" value="HAD superfamily/HAD-like"/>
    <property type="match status" value="1"/>
</dbReference>